<evidence type="ECO:0000313" key="4">
    <source>
        <dbReference type="Proteomes" id="UP000055060"/>
    </source>
</evidence>
<protein>
    <submittedName>
        <fullName evidence="3">Copper chaperone</fullName>
    </submittedName>
</protein>
<reference evidence="3" key="1">
    <citation type="submission" date="2015-07" db="EMBL/GenBank/DDBJ databases">
        <title>Draft Genome Sequences of Anaerolinea thermolimosa IMO-1, Bellilinea caldifistulae GOMI-1, Leptolinea tardivitalis YMTK-2, Levilinea saccharolytica KIBI-1,Longilinea arvoryzae KOME-1, Previously Described as Members of the Anaerolineaceae (Chloroflexi).</title>
        <authorList>
            <person name="Sekiguchi Y."/>
            <person name="Ohashi A."/>
            <person name="Matsuura N."/>
            <person name="Tourlousse M.D."/>
        </authorList>
    </citation>
    <scope>NUCLEOTIDE SEQUENCE [LARGE SCALE GENOMIC DNA]</scope>
    <source>
        <strain evidence="3">KOME-1</strain>
    </source>
</reference>
<name>A0A0S7BB48_9CHLR</name>
<dbReference type="OrthoDB" id="9813965at2"/>
<dbReference type="Gene3D" id="3.30.70.100">
    <property type="match status" value="1"/>
</dbReference>
<dbReference type="InterPro" id="IPR000428">
    <property type="entry name" value="Cu-bd"/>
</dbReference>
<organism evidence="3">
    <name type="scientific">Longilinea arvoryzae</name>
    <dbReference type="NCBI Taxonomy" id="360412"/>
    <lineage>
        <taxon>Bacteria</taxon>
        <taxon>Bacillati</taxon>
        <taxon>Chloroflexota</taxon>
        <taxon>Anaerolineae</taxon>
        <taxon>Anaerolineales</taxon>
        <taxon>Anaerolineaceae</taxon>
        <taxon>Longilinea</taxon>
    </lineage>
</organism>
<keyword evidence="1" id="KW-0479">Metal-binding</keyword>
<evidence type="ECO:0000313" key="3">
    <source>
        <dbReference type="EMBL" id="GAP14972.1"/>
    </source>
</evidence>
<dbReference type="GO" id="GO:0005507">
    <property type="term" value="F:copper ion binding"/>
    <property type="evidence" value="ECO:0007669"/>
    <property type="project" value="InterPro"/>
</dbReference>
<sequence length="68" mass="7438">MTTITYHVPAISCGHCVHTIQSELSELPGVSRVEATLDNKNVTVEFDIPATEEKIKELLAEINYPVAA</sequence>
<feature type="domain" description="HMA" evidence="2">
    <location>
        <begin position="2"/>
        <end position="67"/>
    </location>
</feature>
<dbReference type="Proteomes" id="UP000055060">
    <property type="component" value="Unassembled WGS sequence"/>
</dbReference>
<dbReference type="RefSeq" id="WP_075074183.1">
    <property type="nucleotide sequence ID" value="NZ_DF967972.1"/>
</dbReference>
<proteinExistence type="predicted"/>
<dbReference type="EMBL" id="DF967972">
    <property type="protein sequence ID" value="GAP14972.1"/>
    <property type="molecule type" value="Genomic_DNA"/>
</dbReference>
<dbReference type="InterPro" id="IPR017969">
    <property type="entry name" value="Heavy-metal-associated_CS"/>
</dbReference>
<dbReference type="GO" id="GO:0006825">
    <property type="term" value="P:copper ion transport"/>
    <property type="evidence" value="ECO:0007669"/>
    <property type="project" value="InterPro"/>
</dbReference>
<dbReference type="SUPFAM" id="SSF55008">
    <property type="entry name" value="HMA, heavy metal-associated domain"/>
    <property type="match status" value="1"/>
</dbReference>
<dbReference type="AlphaFoldDB" id="A0A0S7BB48"/>
<dbReference type="Pfam" id="PF00403">
    <property type="entry name" value="HMA"/>
    <property type="match status" value="1"/>
</dbReference>
<dbReference type="PROSITE" id="PS50846">
    <property type="entry name" value="HMA_2"/>
    <property type="match status" value="1"/>
</dbReference>
<dbReference type="PRINTS" id="PR00944">
    <property type="entry name" value="CUEXPORT"/>
</dbReference>
<dbReference type="PROSITE" id="PS01047">
    <property type="entry name" value="HMA_1"/>
    <property type="match status" value="1"/>
</dbReference>
<accession>A0A0S7BB48</accession>
<dbReference type="InterPro" id="IPR006121">
    <property type="entry name" value="HMA_dom"/>
</dbReference>
<dbReference type="STRING" id="360412.LARV_02752"/>
<evidence type="ECO:0000259" key="2">
    <source>
        <dbReference type="PROSITE" id="PS50846"/>
    </source>
</evidence>
<evidence type="ECO:0000256" key="1">
    <source>
        <dbReference type="ARBA" id="ARBA00022723"/>
    </source>
</evidence>
<keyword evidence="4" id="KW-1185">Reference proteome</keyword>
<dbReference type="CDD" id="cd00371">
    <property type="entry name" value="HMA"/>
    <property type="match status" value="1"/>
</dbReference>
<gene>
    <name evidence="3" type="ORF">LARV_02752</name>
</gene>
<dbReference type="InterPro" id="IPR036163">
    <property type="entry name" value="HMA_dom_sf"/>
</dbReference>